<reference evidence="2" key="1">
    <citation type="journal article" date="2023" name="Nat. Plants">
        <title>Single-cell RNA sequencing provides a high-resolution roadmap for understanding the multicellular compartmentation of specialized metabolism.</title>
        <authorList>
            <person name="Sun S."/>
            <person name="Shen X."/>
            <person name="Li Y."/>
            <person name="Li Y."/>
            <person name="Wang S."/>
            <person name="Li R."/>
            <person name="Zhang H."/>
            <person name="Shen G."/>
            <person name="Guo B."/>
            <person name="Wei J."/>
            <person name="Xu J."/>
            <person name="St-Pierre B."/>
            <person name="Chen S."/>
            <person name="Sun C."/>
        </authorList>
    </citation>
    <scope>NUCLEOTIDE SEQUENCE [LARGE SCALE GENOMIC DNA]</scope>
</reference>
<sequence length="756" mass="86293">MWKLKISEGQGNPWLFSTNNFLGRRTWEFDPELGTPDERAQVEKARLNYHLNRTQIKPSSDLLMQMQLIKENKADLSMTKIRVEKVEDINGEVVANALRKALQFTSAIQAHDGQWPAEMSGPLFFTPLLIMFLSVSGTMNLVLSAEHRKEIIRHIYYHQNEDGGWGFHIEGHSTMLCTSYNYVALRLLGENEDSPTNGGCISKARKWILDHGGLTMVPAWGKMTFAVLGVYEWLGCNPVPPEFLTFPSYLPIHAGKLWCYLRDTYTPLSYLYGKKFVGPTTDIIISLREELYNQPYHEDDVVVPHAFLLDVIYDIIHYITEPIIQRVWPLSMLREKALERAITLIHYEDENSRYVNLGCVNKIFHMMACWAEDPNPNSKAFKYHLARIPDYLWIAEDGLKVQNMGSQLWDTAFTTQAIIASGLIDEYGKTLKNAHHFIKETQIRKNPSGDFRSMYRYACKGAWMLADRDHGWQVSDCTAEALNALLPLSQISSNIVGEKIEDERLYEAVDFMLSLQSKNGGFAIWEPSTLPSWLEVLNPTELFRAAVMEHEYVECTSSVAHSLILFNRLHPRYQDKEIKGSIKRAIKFIEESQNPDGSWCGFWAICFTYASWLALGALAASGKTCRNSKIVRKACDFLLSKQHEDGGWGESYLSCANTEYTELEENKSNLVQTSWALMALIRAEQANRDPKPIHKAALLLINSQRDDGSFPQQEITGASMGNCIIHYGSHKNIFPMWALAEYRKLDSIQDFDGYLN</sequence>
<name>A0ACC0B8Z2_CATRO</name>
<dbReference type="Proteomes" id="UP001060085">
    <property type="component" value="Linkage Group LG04"/>
</dbReference>
<gene>
    <name evidence="1" type="ORF">M9H77_18926</name>
</gene>
<evidence type="ECO:0000313" key="1">
    <source>
        <dbReference type="EMBL" id="KAI5669073.1"/>
    </source>
</evidence>
<organism evidence="1 2">
    <name type="scientific">Catharanthus roseus</name>
    <name type="common">Madagascar periwinkle</name>
    <name type="synonym">Vinca rosea</name>
    <dbReference type="NCBI Taxonomy" id="4058"/>
    <lineage>
        <taxon>Eukaryota</taxon>
        <taxon>Viridiplantae</taxon>
        <taxon>Streptophyta</taxon>
        <taxon>Embryophyta</taxon>
        <taxon>Tracheophyta</taxon>
        <taxon>Spermatophyta</taxon>
        <taxon>Magnoliopsida</taxon>
        <taxon>eudicotyledons</taxon>
        <taxon>Gunneridae</taxon>
        <taxon>Pentapetalae</taxon>
        <taxon>asterids</taxon>
        <taxon>lamiids</taxon>
        <taxon>Gentianales</taxon>
        <taxon>Apocynaceae</taxon>
        <taxon>Rauvolfioideae</taxon>
        <taxon>Vinceae</taxon>
        <taxon>Catharanthinae</taxon>
        <taxon>Catharanthus</taxon>
    </lineage>
</organism>
<comment type="caution">
    <text evidence="1">The sequence shown here is derived from an EMBL/GenBank/DDBJ whole genome shotgun (WGS) entry which is preliminary data.</text>
</comment>
<accession>A0ACC0B8Z2</accession>
<dbReference type="EMBL" id="CM044704">
    <property type="protein sequence ID" value="KAI5669073.1"/>
    <property type="molecule type" value="Genomic_DNA"/>
</dbReference>
<protein>
    <submittedName>
        <fullName evidence="1">Uncharacterized protein</fullName>
    </submittedName>
</protein>
<keyword evidence="2" id="KW-1185">Reference proteome</keyword>
<evidence type="ECO:0000313" key="2">
    <source>
        <dbReference type="Proteomes" id="UP001060085"/>
    </source>
</evidence>
<proteinExistence type="predicted"/>